<keyword evidence="5" id="KW-0418">Kinase</keyword>
<dbReference type="Proteomes" id="UP000584374">
    <property type="component" value="Unassembled WGS sequence"/>
</dbReference>
<keyword evidence="8" id="KW-0812">Transmembrane</keyword>
<reference evidence="10 11" key="1">
    <citation type="submission" date="2020-08" db="EMBL/GenBank/DDBJ databases">
        <title>Sequencing the genomes of 1000 actinobacteria strains.</title>
        <authorList>
            <person name="Klenk H.-P."/>
        </authorList>
    </citation>
    <scope>NUCLEOTIDE SEQUENCE [LARGE SCALE GENOMIC DNA]</scope>
    <source>
        <strain evidence="10 11">DSM 45584</strain>
    </source>
</reference>
<dbReference type="PROSITE" id="PS50011">
    <property type="entry name" value="PROTEIN_KINASE_DOM"/>
    <property type="match status" value="1"/>
</dbReference>
<evidence type="ECO:0000259" key="9">
    <source>
        <dbReference type="PROSITE" id="PS50011"/>
    </source>
</evidence>
<sequence length="488" mass="52149">MEDGEVVEQVGPQQQPRVIGGRYQVIQELGRGGMGIVWRAWDQVIGREVAIKELHLPDGVPTAEREVFEERVLREARTAGRLNDPAVVTVHDVLAESGTTYIVMELVRAITLSEQITQQGPLRPEQVADLARQVLSALETAHAAGIVHRDVKPSNIMVADGRVKLADFGIAQTLEDPRLTTSGAIVGSPSFMAPERIKGADASPASDLWSLGATLFFAVEGWMPFERQTTAATLHAVLNEPPRLSRPHGVIGSVITGLLIVDPRARFTAAQVRALLDSVPANGVPEQTHPVAPVTRFAPDPQPKRPRRPWLIAAAVAAVVLFVAGVLVGRFVPVGGGAHAAMDSTLVFGEGGDVETFDLGTDKCGIGKIAAGVPVDSGTSCSDPHDFELYASDSAFGSGDYDMSYPGEAALTDYGEGYCSVYFGSDKVVTPGKQSTLRYVTLIPSEQSWNDKRRTQGDGNSDNDEGSQDIYCLLYSAAGDKLQTPATK</sequence>
<dbReference type="AlphaFoldDB" id="A0A840Q5C4"/>
<accession>A0A840Q5C4</accession>
<keyword evidence="3" id="KW-0808">Transferase</keyword>
<evidence type="ECO:0000256" key="4">
    <source>
        <dbReference type="ARBA" id="ARBA00022741"/>
    </source>
</evidence>
<feature type="binding site" evidence="7">
    <location>
        <position position="52"/>
    </location>
    <ligand>
        <name>ATP</name>
        <dbReference type="ChEBI" id="CHEBI:30616"/>
    </ligand>
</feature>
<organism evidence="10 11">
    <name type="scientific">Saccharopolyspora phatthalungensis</name>
    <dbReference type="NCBI Taxonomy" id="664693"/>
    <lineage>
        <taxon>Bacteria</taxon>
        <taxon>Bacillati</taxon>
        <taxon>Actinomycetota</taxon>
        <taxon>Actinomycetes</taxon>
        <taxon>Pseudonocardiales</taxon>
        <taxon>Pseudonocardiaceae</taxon>
        <taxon>Saccharopolyspora</taxon>
    </lineage>
</organism>
<dbReference type="InterPro" id="IPR017441">
    <property type="entry name" value="Protein_kinase_ATP_BS"/>
</dbReference>
<keyword evidence="8" id="KW-0472">Membrane</keyword>
<dbReference type="EC" id="2.7.11.1" evidence="1"/>
<evidence type="ECO:0000313" key="10">
    <source>
        <dbReference type="EMBL" id="MBB5155666.1"/>
    </source>
</evidence>
<dbReference type="PROSITE" id="PS00108">
    <property type="entry name" value="PROTEIN_KINASE_ST"/>
    <property type="match status" value="1"/>
</dbReference>
<keyword evidence="2" id="KW-0723">Serine/threonine-protein kinase</keyword>
<dbReference type="RefSeq" id="WP_312864271.1">
    <property type="nucleotide sequence ID" value="NZ_JACHIW010000001.1"/>
</dbReference>
<dbReference type="PANTHER" id="PTHR43289">
    <property type="entry name" value="MITOGEN-ACTIVATED PROTEIN KINASE KINASE KINASE 20-RELATED"/>
    <property type="match status" value="1"/>
</dbReference>
<dbReference type="SUPFAM" id="SSF56112">
    <property type="entry name" value="Protein kinase-like (PK-like)"/>
    <property type="match status" value="1"/>
</dbReference>
<dbReference type="Gene3D" id="3.30.200.20">
    <property type="entry name" value="Phosphorylase Kinase, domain 1"/>
    <property type="match status" value="1"/>
</dbReference>
<dbReference type="PANTHER" id="PTHR43289:SF6">
    <property type="entry name" value="SERINE_THREONINE-PROTEIN KINASE NEKL-3"/>
    <property type="match status" value="1"/>
</dbReference>
<dbReference type="Pfam" id="PF00069">
    <property type="entry name" value="Pkinase"/>
    <property type="match status" value="1"/>
</dbReference>
<dbReference type="Gene3D" id="1.10.510.10">
    <property type="entry name" value="Transferase(Phosphotransferase) domain 1"/>
    <property type="match status" value="1"/>
</dbReference>
<evidence type="ECO:0000256" key="7">
    <source>
        <dbReference type="PROSITE-ProRule" id="PRU10141"/>
    </source>
</evidence>
<proteinExistence type="predicted"/>
<dbReference type="InterPro" id="IPR008271">
    <property type="entry name" value="Ser/Thr_kinase_AS"/>
</dbReference>
<evidence type="ECO:0000256" key="2">
    <source>
        <dbReference type="ARBA" id="ARBA00022527"/>
    </source>
</evidence>
<dbReference type="GO" id="GO:0005524">
    <property type="term" value="F:ATP binding"/>
    <property type="evidence" value="ECO:0007669"/>
    <property type="project" value="UniProtKB-UniRule"/>
</dbReference>
<evidence type="ECO:0000256" key="5">
    <source>
        <dbReference type="ARBA" id="ARBA00022777"/>
    </source>
</evidence>
<keyword evidence="8" id="KW-1133">Transmembrane helix</keyword>
<keyword evidence="11" id="KW-1185">Reference proteome</keyword>
<dbReference type="EMBL" id="JACHIW010000001">
    <property type="protein sequence ID" value="MBB5155666.1"/>
    <property type="molecule type" value="Genomic_DNA"/>
</dbReference>
<evidence type="ECO:0000256" key="8">
    <source>
        <dbReference type="SAM" id="Phobius"/>
    </source>
</evidence>
<name>A0A840Q5C4_9PSEU</name>
<comment type="caution">
    <text evidence="10">The sequence shown here is derived from an EMBL/GenBank/DDBJ whole genome shotgun (WGS) entry which is preliminary data.</text>
</comment>
<evidence type="ECO:0000256" key="3">
    <source>
        <dbReference type="ARBA" id="ARBA00022679"/>
    </source>
</evidence>
<keyword evidence="4 7" id="KW-0547">Nucleotide-binding</keyword>
<feature type="domain" description="Protein kinase" evidence="9">
    <location>
        <begin position="23"/>
        <end position="292"/>
    </location>
</feature>
<dbReference type="InterPro" id="IPR011009">
    <property type="entry name" value="Kinase-like_dom_sf"/>
</dbReference>
<evidence type="ECO:0000313" key="11">
    <source>
        <dbReference type="Proteomes" id="UP000584374"/>
    </source>
</evidence>
<dbReference type="SMART" id="SM00220">
    <property type="entry name" value="S_TKc"/>
    <property type="match status" value="1"/>
</dbReference>
<keyword evidence="6 7" id="KW-0067">ATP-binding</keyword>
<dbReference type="GO" id="GO:0004674">
    <property type="term" value="F:protein serine/threonine kinase activity"/>
    <property type="evidence" value="ECO:0007669"/>
    <property type="project" value="UniProtKB-KW"/>
</dbReference>
<feature type="transmembrane region" description="Helical" evidence="8">
    <location>
        <begin position="310"/>
        <end position="332"/>
    </location>
</feature>
<dbReference type="InterPro" id="IPR000719">
    <property type="entry name" value="Prot_kinase_dom"/>
</dbReference>
<evidence type="ECO:0000256" key="1">
    <source>
        <dbReference type="ARBA" id="ARBA00012513"/>
    </source>
</evidence>
<evidence type="ECO:0000256" key="6">
    <source>
        <dbReference type="ARBA" id="ARBA00022840"/>
    </source>
</evidence>
<dbReference type="CDD" id="cd14014">
    <property type="entry name" value="STKc_PknB_like"/>
    <property type="match status" value="1"/>
</dbReference>
<dbReference type="PROSITE" id="PS00107">
    <property type="entry name" value="PROTEIN_KINASE_ATP"/>
    <property type="match status" value="1"/>
</dbReference>
<gene>
    <name evidence="10" type="ORF">BJ970_003200</name>
</gene>
<protein>
    <recommendedName>
        <fullName evidence="1">non-specific serine/threonine protein kinase</fullName>
        <ecNumber evidence="1">2.7.11.1</ecNumber>
    </recommendedName>
</protein>